<comment type="caution">
    <text evidence="2">The sequence shown here is derived from an EMBL/GenBank/DDBJ whole genome shotgun (WGS) entry which is preliminary data.</text>
</comment>
<dbReference type="Gene3D" id="3.40.830.10">
    <property type="entry name" value="LigB-like"/>
    <property type="match status" value="1"/>
</dbReference>
<reference evidence="2 3" key="1">
    <citation type="submission" date="2021-01" db="EMBL/GenBank/DDBJ databases">
        <title>WGS of actinomycetes isolated from Thailand.</title>
        <authorList>
            <person name="Thawai C."/>
        </authorList>
    </citation>
    <scope>NUCLEOTIDE SEQUENCE [LARGE SCALE GENOMIC DNA]</scope>
    <source>
        <strain evidence="2 3">LPG 2</strain>
    </source>
</reference>
<sequence>MFCVVSLVPSPPVLVPELGGAAGASADGAVAALRTAVLSAAGELAGPVTRWVVVGVNGTNRLVGSDSVGTFRGFGADVRVSLSGSDDKGGVGHSAAASTAGTHPSGTAGTGVATADPDLPLPILIGGWLRARTAPEVIAQGRLIAADATADECLALGRDLRAELDSAPENYGVLVVGDGAATLTVKSPGYFDERAEATQAEIDRVLTAGDRAALAALDSGLCAELSVHGRAAYQVLAGLFAADAIDPAVETLYAAAPFGVAYHVSVWRPGAAR</sequence>
<name>A0ABS1MEB4_9NOCA</name>
<keyword evidence="3" id="KW-1185">Reference proteome</keyword>
<evidence type="ECO:0000256" key="1">
    <source>
        <dbReference type="SAM" id="MobiDB-lite"/>
    </source>
</evidence>
<organism evidence="2 3">
    <name type="scientific">Nocardia acididurans</name>
    <dbReference type="NCBI Taxonomy" id="2802282"/>
    <lineage>
        <taxon>Bacteria</taxon>
        <taxon>Bacillati</taxon>
        <taxon>Actinomycetota</taxon>
        <taxon>Actinomycetes</taxon>
        <taxon>Mycobacteriales</taxon>
        <taxon>Nocardiaceae</taxon>
        <taxon>Nocardia</taxon>
    </lineage>
</organism>
<dbReference type="Proteomes" id="UP000602198">
    <property type="component" value="Unassembled WGS sequence"/>
</dbReference>
<feature type="compositionally biased region" description="Polar residues" evidence="1">
    <location>
        <begin position="96"/>
        <end position="107"/>
    </location>
</feature>
<dbReference type="SUPFAM" id="SSF53213">
    <property type="entry name" value="LigB-like"/>
    <property type="match status" value="1"/>
</dbReference>
<evidence type="ECO:0000313" key="2">
    <source>
        <dbReference type="EMBL" id="MBL1078896.1"/>
    </source>
</evidence>
<evidence type="ECO:0000313" key="3">
    <source>
        <dbReference type="Proteomes" id="UP000602198"/>
    </source>
</evidence>
<protein>
    <submittedName>
        <fullName evidence="2">Uncharacterized protein</fullName>
    </submittedName>
</protein>
<dbReference type="RefSeq" id="WP_201954759.1">
    <property type="nucleotide sequence ID" value="NZ_JAERRJ010000013.1"/>
</dbReference>
<feature type="region of interest" description="Disordered" evidence="1">
    <location>
        <begin position="86"/>
        <end position="113"/>
    </location>
</feature>
<gene>
    <name evidence="2" type="ORF">JK358_31280</name>
</gene>
<proteinExistence type="predicted"/>
<dbReference type="EMBL" id="JAERRJ010000013">
    <property type="protein sequence ID" value="MBL1078896.1"/>
    <property type="molecule type" value="Genomic_DNA"/>
</dbReference>
<accession>A0ABS1MEB4</accession>